<dbReference type="Pfam" id="PF16178">
    <property type="entry name" value="Anoct_dimer"/>
    <property type="match status" value="1"/>
</dbReference>
<evidence type="ECO:0000256" key="1">
    <source>
        <dbReference type="ARBA" id="ARBA00004651"/>
    </source>
</evidence>
<keyword evidence="4 8" id="KW-0812">Transmembrane</keyword>
<evidence type="ECO:0000256" key="9">
    <source>
        <dbReference type="SAM" id="MobiDB-lite"/>
    </source>
</evidence>
<dbReference type="RefSeq" id="XP_022293488.1">
    <property type="nucleotide sequence ID" value="XM_022437780.1"/>
</dbReference>
<accession>A0A8B8AS63</accession>
<keyword evidence="5 8" id="KW-1133">Transmembrane helix</keyword>
<dbReference type="OrthoDB" id="296386at2759"/>
<proteinExistence type="inferred from homology"/>
<feature type="transmembrane region" description="Helical" evidence="8">
    <location>
        <begin position="641"/>
        <end position="662"/>
    </location>
</feature>
<organism evidence="12 13">
    <name type="scientific">Crassostrea virginica</name>
    <name type="common">Eastern oyster</name>
    <dbReference type="NCBI Taxonomy" id="6565"/>
    <lineage>
        <taxon>Eukaryota</taxon>
        <taxon>Metazoa</taxon>
        <taxon>Spiralia</taxon>
        <taxon>Lophotrochozoa</taxon>
        <taxon>Mollusca</taxon>
        <taxon>Bivalvia</taxon>
        <taxon>Autobranchia</taxon>
        <taxon>Pteriomorphia</taxon>
        <taxon>Ostreida</taxon>
        <taxon>Ostreoidea</taxon>
        <taxon>Ostreidae</taxon>
        <taxon>Crassostrea</taxon>
    </lineage>
</organism>
<evidence type="ECO:0000256" key="8">
    <source>
        <dbReference type="RuleBase" id="RU280814"/>
    </source>
</evidence>
<dbReference type="PANTHER" id="PTHR12308">
    <property type="entry name" value="ANOCTAMIN"/>
    <property type="match status" value="1"/>
</dbReference>
<dbReference type="InterPro" id="IPR032394">
    <property type="entry name" value="Anoct_dimer"/>
</dbReference>
<feature type="transmembrane region" description="Helical" evidence="8">
    <location>
        <begin position="763"/>
        <end position="786"/>
    </location>
</feature>
<comment type="similarity">
    <text evidence="2 8">Belongs to the anoctamin family.</text>
</comment>
<dbReference type="InterPro" id="IPR007632">
    <property type="entry name" value="Anoctamin"/>
</dbReference>
<reference evidence="13" key="1">
    <citation type="submission" date="2025-08" db="UniProtKB">
        <authorList>
            <consortium name="RefSeq"/>
        </authorList>
    </citation>
    <scope>IDENTIFICATION</scope>
    <source>
        <tissue evidence="13">Whole sample</tissue>
    </source>
</reference>
<sequence>MKISWKRKFLQQILHNNINKIAASHWEHRMSEEKGEKIPMLANKETDDSLNVTANTSDDTPLTSNEVMQPQTNGGGQQRSADVPKKMEEEEEEDADVQDKKPSGLTDLEKLGRNMYFKSEPRRIDYILAWSTEGKPEKLAHSKEARAVFEENLEKEGLKLERDEKEGAEIHYLKVHAPYEVLTRYAEILKVRMPVKKSMDLDKIQQKYAKLETILIKMEGGGFKRQVVTPMKAVSTRLWDTMTDITKKLFTPFQLDPNVVKPIKRRFNVAYSRDKEYLFDIPEDKDTYFDNATRNRIVNFILRRKPFSREKEKAYSFGINKMIADGHYTDAYPLHEGHWKPGSADNERKLLFDHWANWRNCFKIQPLDHVRGYFGEKIAIYFAWLGFYMLMLIPASIIGLLVFIYGCAISGNSYPANEVCDESKNFTMCPLCDYQCPYWKLSAACSHARASRIFDNNATVFFAIFMSFWGTLFLEFWKRKQAALQFKWDLTDFVTEEQPPRPEFLAKLEHITTYKEHPITGIKEPHLPFWRRRFPIYLMSWTAMLFLAFLAIVAVVGVIAYRISTLAALQVLTRDTPVTNSTFIASTAELVYQNASLVTTVTAACINLLIIVILNFIYNRLAFWLTDMECLRTQKEYDDSITLKLFSLQFVNYYSSIIYIAFVKGRMVGRPGKYATLFGGRQEECEAGGCLIELCIQLAIIMTGKQLIVNNIVEILIPKIIKWIKRRIWPETQEQKMSKSPWEKDYKLQPAETTSLFYEYLEMVLQFGFLTLFVAAFPLGPLFALINNILEIRFDAVKFTTELRRPMAERIPDIGVWYSVLYGISRIAVISNAFIIALTSDFIPRLVYTMAYSPDGSLEGYVDHTLAVFNTSDFEEAKRPVFEGSEIVETCRYRDFRNPPDSDDPYEYSQMYWHVLAARFAFVVVFENVIVVITGLIAWLIPDVPAKLKLHIRREAYMSNEIIIKTELMRAQGEQVGEADIERIIQDENQRYRSNELGSMELVHRRSASPPNDKEKDNIV</sequence>
<feature type="region of interest" description="Disordered" evidence="9">
    <location>
        <begin position="42"/>
        <end position="106"/>
    </location>
</feature>
<evidence type="ECO:0000313" key="12">
    <source>
        <dbReference type="Proteomes" id="UP000694844"/>
    </source>
</evidence>
<keyword evidence="3" id="KW-1003">Cell membrane</keyword>
<gene>
    <name evidence="13" type="primary">LOC111104063</name>
</gene>
<dbReference type="KEGG" id="cvn:111104063"/>
<feature type="transmembrane region" description="Helical" evidence="8">
    <location>
        <begin position="536"/>
        <end position="561"/>
    </location>
</feature>
<evidence type="ECO:0000256" key="6">
    <source>
        <dbReference type="ARBA" id="ARBA00023136"/>
    </source>
</evidence>
<dbReference type="GO" id="GO:0005254">
    <property type="term" value="F:chloride channel activity"/>
    <property type="evidence" value="ECO:0007669"/>
    <property type="project" value="TreeGrafter"/>
</dbReference>
<name>A0A8B8AS63_CRAVI</name>
<dbReference type="Pfam" id="PF04547">
    <property type="entry name" value="Anoctamin"/>
    <property type="match status" value="1"/>
</dbReference>
<feature type="transmembrane region" description="Helical" evidence="8">
    <location>
        <begin position="597"/>
        <end position="618"/>
    </location>
</feature>
<dbReference type="GO" id="GO:0046983">
    <property type="term" value="F:protein dimerization activity"/>
    <property type="evidence" value="ECO:0007669"/>
    <property type="project" value="InterPro"/>
</dbReference>
<evidence type="ECO:0000259" key="10">
    <source>
        <dbReference type="Pfam" id="PF04547"/>
    </source>
</evidence>
<evidence type="ECO:0000259" key="11">
    <source>
        <dbReference type="Pfam" id="PF16178"/>
    </source>
</evidence>
<feature type="domain" description="Anoctamin dimerisation" evidence="11">
    <location>
        <begin position="116"/>
        <end position="367"/>
    </location>
</feature>
<feature type="transmembrane region" description="Helical" evidence="8">
    <location>
        <begin position="381"/>
        <end position="405"/>
    </location>
</feature>
<dbReference type="GO" id="GO:0005886">
    <property type="term" value="C:plasma membrane"/>
    <property type="evidence" value="ECO:0007669"/>
    <property type="project" value="UniProtKB-SubCell"/>
</dbReference>
<dbReference type="GeneID" id="111104063"/>
<dbReference type="AlphaFoldDB" id="A0A8B8AS63"/>
<feature type="domain" description="Anoctamin transmembrane" evidence="10">
    <location>
        <begin position="370"/>
        <end position="955"/>
    </location>
</feature>
<dbReference type="InterPro" id="IPR049452">
    <property type="entry name" value="Anoctamin_TM"/>
</dbReference>
<feature type="compositionally biased region" description="Polar residues" evidence="9">
    <location>
        <begin position="49"/>
        <end position="72"/>
    </location>
</feature>
<dbReference type="Proteomes" id="UP000694844">
    <property type="component" value="Chromosome 7"/>
</dbReference>
<dbReference type="PANTHER" id="PTHR12308:SF83">
    <property type="entry name" value="ANOCTAMIN"/>
    <property type="match status" value="1"/>
</dbReference>
<evidence type="ECO:0000256" key="7">
    <source>
        <dbReference type="ARBA" id="ARBA00023180"/>
    </source>
</evidence>
<feature type="transmembrane region" description="Helical" evidence="8">
    <location>
        <begin position="916"/>
        <end position="941"/>
    </location>
</feature>
<feature type="transmembrane region" description="Helical" evidence="8">
    <location>
        <begin position="458"/>
        <end position="477"/>
    </location>
</feature>
<evidence type="ECO:0000256" key="3">
    <source>
        <dbReference type="ARBA" id="ARBA00022475"/>
    </source>
</evidence>
<protein>
    <recommendedName>
        <fullName evidence="8">Anoctamin</fullName>
    </recommendedName>
</protein>
<feature type="transmembrane region" description="Helical" evidence="8">
    <location>
        <begin position="814"/>
        <end position="838"/>
    </location>
</feature>
<evidence type="ECO:0000313" key="13">
    <source>
        <dbReference type="RefSeq" id="XP_022293488.1"/>
    </source>
</evidence>
<evidence type="ECO:0000256" key="2">
    <source>
        <dbReference type="ARBA" id="ARBA00009671"/>
    </source>
</evidence>
<comment type="subcellular location">
    <subcellularLocation>
        <location evidence="1">Cell membrane</location>
        <topology evidence="1">Multi-pass membrane protein</topology>
    </subcellularLocation>
    <subcellularLocation>
        <location evidence="8">Membrane</location>
        <topology evidence="8">Multi-pass membrane protein</topology>
    </subcellularLocation>
</comment>
<keyword evidence="6 8" id="KW-0472">Membrane</keyword>
<keyword evidence="12" id="KW-1185">Reference proteome</keyword>
<keyword evidence="7" id="KW-0325">Glycoprotein</keyword>
<evidence type="ECO:0000256" key="4">
    <source>
        <dbReference type="ARBA" id="ARBA00022692"/>
    </source>
</evidence>
<feature type="compositionally biased region" description="Basic and acidic residues" evidence="9">
    <location>
        <begin position="97"/>
        <end position="106"/>
    </location>
</feature>
<evidence type="ECO:0000256" key="5">
    <source>
        <dbReference type="ARBA" id="ARBA00022989"/>
    </source>
</evidence>